<evidence type="ECO:0000256" key="1">
    <source>
        <dbReference type="SAM" id="MobiDB-lite"/>
    </source>
</evidence>
<proteinExistence type="predicted"/>
<sequence length="116" mass="12950">MAQPKNKTSQPANQPKPAQKAKQLEKLPVENVKYDRYTGLKFLELSETKLTEAQIKELAELEVELKAASGFVPVRTVRAAINNEQVLLVQGIPVPAAVSNLVPEKNFLYYFGVKKK</sequence>
<dbReference type="AlphaFoldDB" id="A0A0G1PDW4"/>
<gene>
    <name evidence="2" type="ORF">UX45_C0033G0001</name>
</gene>
<feature type="compositionally biased region" description="Polar residues" evidence="1">
    <location>
        <begin position="1"/>
        <end position="13"/>
    </location>
</feature>
<organism evidence="2 3">
    <name type="scientific">Candidatus Uhrbacteria bacterium GW2011_GWF2_46_218</name>
    <dbReference type="NCBI Taxonomy" id="1619001"/>
    <lineage>
        <taxon>Bacteria</taxon>
        <taxon>Candidatus Uhriibacteriota</taxon>
    </lineage>
</organism>
<comment type="caution">
    <text evidence="2">The sequence shown here is derived from an EMBL/GenBank/DDBJ whole genome shotgun (WGS) entry which is preliminary data.</text>
</comment>
<reference evidence="2 3" key="1">
    <citation type="journal article" date="2015" name="Nature">
        <title>rRNA introns, odd ribosomes, and small enigmatic genomes across a large radiation of phyla.</title>
        <authorList>
            <person name="Brown C.T."/>
            <person name="Hug L.A."/>
            <person name="Thomas B.C."/>
            <person name="Sharon I."/>
            <person name="Castelle C.J."/>
            <person name="Singh A."/>
            <person name="Wilkins M.J."/>
            <person name="Williams K.H."/>
            <person name="Banfield J.F."/>
        </authorList>
    </citation>
    <scope>NUCLEOTIDE SEQUENCE [LARGE SCALE GENOMIC DNA]</scope>
</reference>
<evidence type="ECO:0000313" key="2">
    <source>
        <dbReference type="EMBL" id="KKU30852.1"/>
    </source>
</evidence>
<dbReference type="Proteomes" id="UP000034705">
    <property type="component" value="Unassembled WGS sequence"/>
</dbReference>
<dbReference type="EMBL" id="LCMG01000033">
    <property type="protein sequence ID" value="KKU30852.1"/>
    <property type="molecule type" value="Genomic_DNA"/>
</dbReference>
<protein>
    <submittedName>
        <fullName evidence="2">Uncharacterized protein</fullName>
    </submittedName>
</protein>
<evidence type="ECO:0000313" key="3">
    <source>
        <dbReference type="Proteomes" id="UP000034705"/>
    </source>
</evidence>
<name>A0A0G1PDW4_9BACT</name>
<feature type="region of interest" description="Disordered" evidence="1">
    <location>
        <begin position="1"/>
        <end position="26"/>
    </location>
</feature>
<accession>A0A0G1PDW4</accession>